<accession>A0A168FS51</accession>
<name>A0A168FS51_9MICO</name>
<evidence type="ECO:0000313" key="1">
    <source>
        <dbReference type="EMBL" id="ANC32391.1"/>
    </source>
</evidence>
<dbReference type="KEGG" id="ido:I598_2873"/>
<sequence>MLVTAGACWQTGAVAQHLYGRSEDDAAVRSYDRGLVIVAGDSGIGKTSFLSSLAGERTEDDLVASPITLRAILGSLQGSLAEALGDCLHQYTVQNPETAQAVWATIKTAAARLVDATGRQAGSLLISRAYEFLESKLGKEASGAIRAVLKEVLRPASATYEDRLESLVLPDTAADIAAITREVAHHTKRRLVLLLDGGERLAPDDRSLLAELATSLQGIDTLVIVCVNSSTNEGADVVRMSEGRDAPCHRLVALQRTEIYEWLAARGVPETSWDAIVHASSGYPLFIEDAIRLVHGGTSLTKIKAPIRFESLLRASWDALEPGMQLIVTRLAGFADPPTDEFLREYLNYSYLELSTLRKRLVSTGVFISRADDDVWFHERRRKHIWEMLLTDGDRRAVSGEILAAIRSHTISSGVISAWISSAIPSVVRQALPSERDEYVDNLISLTDHELGLLWALLEVREPNGQRGVFCETSDVVRYATVRAGFRGDAVGAIERLANMQMVHMATNEHLSIICLITPDAFAQAALIGEIEQRFQVRPVPRFATSAFEAFIRPLLGHFKAATISLGAGSLANHRDAMRQLPDETHGTSSPTSALGVDISADGHPVTITALFDTQDDQRAARDRISERYSSSLASRSSLRGLTDLPPVRVRFGRYQELLASFELTRSTNSAADAEELLNLYRKAAECFSLFQRHISNEEASALGISRRLRYVLDSSQWPTSWTEYLVGGNGEREPDLIDWAGPRPSFFDPLLELRMRAQEMLDPSESILHATIHGGAEPSIVHPLRMAVERLAKHGREFNRGLPLVEIPLDESVLASRITDERALLAAISAELAEASIVTEPLSDTDSVVVVISEVDPGLELSRWHARTYRICDLKHQVAVRVLPAGTHIPTFRDPVSHLRTLGFDYDESAIAWVSGGSATSIVGRPLGFDDSDVRLTGR</sequence>
<dbReference type="SUPFAM" id="SSF52540">
    <property type="entry name" value="P-loop containing nucleoside triphosphate hydrolases"/>
    <property type="match status" value="1"/>
</dbReference>
<dbReference type="InterPro" id="IPR027417">
    <property type="entry name" value="P-loop_NTPase"/>
</dbReference>
<evidence type="ECO:0000313" key="2">
    <source>
        <dbReference type="Proteomes" id="UP000076794"/>
    </source>
</evidence>
<dbReference type="PATRIC" id="fig|1300344.3.peg.2890"/>
<dbReference type="AlphaFoldDB" id="A0A168FS51"/>
<dbReference type="OrthoDB" id="4775604at2"/>
<keyword evidence="2" id="KW-1185">Reference proteome</keyword>
<dbReference type="EMBL" id="CP014209">
    <property type="protein sequence ID" value="ANC32391.1"/>
    <property type="molecule type" value="Genomic_DNA"/>
</dbReference>
<dbReference type="Proteomes" id="UP000076794">
    <property type="component" value="Chromosome"/>
</dbReference>
<reference evidence="1 2" key="1">
    <citation type="submission" date="2016-01" db="EMBL/GenBank/DDBJ databases">
        <title>Complete genome sequence of a soil Actinobacterium, Isoptericola dokdonensis DS-3.</title>
        <authorList>
            <person name="Kwon S.-K."/>
            <person name="Kim J.F."/>
        </authorList>
    </citation>
    <scope>NUCLEOTIDE SEQUENCE [LARGE SCALE GENOMIC DNA]</scope>
    <source>
        <strain evidence="1 2">DS-3</strain>
    </source>
</reference>
<organism evidence="1 2">
    <name type="scientific">Isoptericola dokdonensis DS-3</name>
    <dbReference type="NCBI Taxonomy" id="1300344"/>
    <lineage>
        <taxon>Bacteria</taxon>
        <taxon>Bacillati</taxon>
        <taxon>Actinomycetota</taxon>
        <taxon>Actinomycetes</taxon>
        <taxon>Micrococcales</taxon>
        <taxon>Promicromonosporaceae</taxon>
        <taxon>Isoptericola</taxon>
    </lineage>
</organism>
<proteinExistence type="predicted"/>
<gene>
    <name evidence="1" type="ORF">I598_2873</name>
</gene>
<protein>
    <submittedName>
        <fullName evidence="1">NACHT domain protein</fullName>
    </submittedName>
</protein>